<evidence type="ECO:0000256" key="1">
    <source>
        <dbReference type="SAM" id="MobiDB-lite"/>
    </source>
</evidence>
<evidence type="ECO:0000313" key="3">
    <source>
        <dbReference type="Proteomes" id="UP001305414"/>
    </source>
</evidence>
<comment type="caution">
    <text evidence="2">The sequence shown here is derived from an EMBL/GenBank/DDBJ whole genome shotgun (WGS) entry which is preliminary data.</text>
</comment>
<reference evidence="2 3" key="1">
    <citation type="submission" date="2023-10" db="EMBL/GenBank/DDBJ databases">
        <title>Draft genome sequence of Xylaria bambusicola isolate GMP-LS, the root and basal stem rot pathogen of sugarcane in Indonesia.</title>
        <authorList>
            <person name="Selvaraj P."/>
            <person name="Muralishankar V."/>
            <person name="Muruganantham S."/>
            <person name="Sp S."/>
            <person name="Haryani S."/>
            <person name="Lau K.J.X."/>
            <person name="Naqvi N.I."/>
        </authorList>
    </citation>
    <scope>NUCLEOTIDE SEQUENCE [LARGE SCALE GENOMIC DNA]</scope>
    <source>
        <strain evidence="2">GMP-LS</strain>
    </source>
</reference>
<dbReference type="EMBL" id="JAWHQM010000002">
    <property type="protein sequence ID" value="KAK5625117.1"/>
    <property type="molecule type" value="Genomic_DNA"/>
</dbReference>
<keyword evidence="3" id="KW-1185">Reference proteome</keyword>
<sequence length="150" mass="16027">MIASEVKIAGGREDLVARPGRLSSQGLADLTNRRRPSWTARQETRRLSTTRMRWDYSNIVGDEDLSARSRSLGLRAGLPSGVSDEPGAGARQEAHWRAPFAQGPPGTPGGAESQSPATRRDIDSGHIPASSVPPVLSRPYLGPAREPAPP</sequence>
<dbReference type="AlphaFoldDB" id="A0AAN7Z124"/>
<evidence type="ECO:0000313" key="2">
    <source>
        <dbReference type="EMBL" id="KAK5625117.1"/>
    </source>
</evidence>
<feature type="region of interest" description="Disordered" evidence="1">
    <location>
        <begin position="19"/>
        <end position="50"/>
    </location>
</feature>
<proteinExistence type="predicted"/>
<name>A0AAN7Z124_9PEZI</name>
<gene>
    <name evidence="2" type="ORF">RRF57_000833</name>
</gene>
<accession>A0AAN7Z124</accession>
<protein>
    <submittedName>
        <fullName evidence="2">Uncharacterized protein</fullName>
    </submittedName>
</protein>
<organism evidence="2 3">
    <name type="scientific">Xylaria bambusicola</name>
    <dbReference type="NCBI Taxonomy" id="326684"/>
    <lineage>
        <taxon>Eukaryota</taxon>
        <taxon>Fungi</taxon>
        <taxon>Dikarya</taxon>
        <taxon>Ascomycota</taxon>
        <taxon>Pezizomycotina</taxon>
        <taxon>Sordariomycetes</taxon>
        <taxon>Xylariomycetidae</taxon>
        <taxon>Xylariales</taxon>
        <taxon>Xylariaceae</taxon>
        <taxon>Xylaria</taxon>
    </lineage>
</organism>
<dbReference type="Proteomes" id="UP001305414">
    <property type="component" value="Unassembled WGS sequence"/>
</dbReference>
<feature type="region of interest" description="Disordered" evidence="1">
    <location>
        <begin position="74"/>
        <end position="150"/>
    </location>
</feature>